<dbReference type="CDD" id="cd07088">
    <property type="entry name" value="ALDH_LactADH-AldA"/>
    <property type="match status" value="1"/>
</dbReference>
<evidence type="ECO:0000259" key="6">
    <source>
        <dbReference type="Pfam" id="PF00171"/>
    </source>
</evidence>
<dbReference type="Gene3D" id="3.40.605.10">
    <property type="entry name" value="Aldehyde Dehydrogenase, Chain A, domain 1"/>
    <property type="match status" value="1"/>
</dbReference>
<feature type="active site" evidence="3">
    <location>
        <position position="260"/>
    </location>
</feature>
<evidence type="ECO:0000256" key="2">
    <source>
        <dbReference type="ARBA" id="ARBA00023002"/>
    </source>
</evidence>
<dbReference type="FunFam" id="3.40.309.10:FF:000009">
    <property type="entry name" value="Aldehyde dehydrogenase A"/>
    <property type="match status" value="1"/>
</dbReference>
<reference evidence="7" key="1">
    <citation type="submission" date="2021-01" db="EMBL/GenBank/DDBJ databases">
        <authorList>
            <person name="Corre E."/>
            <person name="Pelletier E."/>
            <person name="Niang G."/>
            <person name="Scheremetjew M."/>
            <person name="Finn R."/>
            <person name="Kale V."/>
            <person name="Holt S."/>
            <person name="Cochrane G."/>
            <person name="Meng A."/>
            <person name="Brown T."/>
            <person name="Cohen L."/>
        </authorList>
    </citation>
    <scope>NUCLEOTIDE SEQUENCE</scope>
    <source>
        <strain evidence="7">GSO104</strain>
    </source>
</reference>
<sequence length="488" mass="52878">MSETTKQFGYGQWIGNKDTPSQDPARIDVENPTDHSILGTVPAGCAADAETALELAKQAQQAWAKRPAIQRAGVLKKMASIIRDNRIELIDILIKEQAKIKPLATVEIDVTADYFDYYAGLARSYEGEILQSDNPGEHIYLHRAPIGISVGICPWNFPFFVMARKIAPALLAGCTVVVKTSEVTPLVSFRFASLLTDAIEAGELEMEPGIVSILTGYGATIGEALTSSPIPDIISMTGSTVTGQAIMANAAKHMTKVSLELGGKAPVIVMGDCDLDETIDAIVASRLIFTGQVCNCAERVYVQSSIYDEFLAKLTEKMKSSVVGGPFDEPAPACCGFVSKAQFDKVVGMVERAKEAGAKVHCGGHAIEGPGYRYAPTVLTNCDQKSEIVQKEVFGPVLPVMSVDTFDDALDLANDCEYGLTSSLFTNNYRLIERARTELLFGETYINRFHFEAMQGFHAGWRKSGLGGADGKYGLLEYLSTKVVYVQH</sequence>
<feature type="domain" description="Aldehyde dehydrogenase" evidence="6">
    <location>
        <begin position="21"/>
        <end position="484"/>
    </location>
</feature>
<dbReference type="InterPro" id="IPR029510">
    <property type="entry name" value="Ald_DH_CS_GLU"/>
</dbReference>
<keyword evidence="2 4" id="KW-0560">Oxidoreductase</keyword>
<dbReference type="FunFam" id="3.40.605.10:FF:000007">
    <property type="entry name" value="NAD/NADP-dependent betaine aldehyde dehydrogenase"/>
    <property type="match status" value="1"/>
</dbReference>
<dbReference type="InterPro" id="IPR016162">
    <property type="entry name" value="Ald_DH_N"/>
</dbReference>
<comment type="similarity">
    <text evidence="1 4">Belongs to the aldehyde dehydrogenase family.</text>
</comment>
<dbReference type="AlphaFoldDB" id="A0A7S4TB82"/>
<evidence type="ECO:0000256" key="3">
    <source>
        <dbReference type="PROSITE-ProRule" id="PRU10007"/>
    </source>
</evidence>
<organism evidence="7">
    <name type="scientific">Ditylum brightwellii</name>
    <dbReference type="NCBI Taxonomy" id="49249"/>
    <lineage>
        <taxon>Eukaryota</taxon>
        <taxon>Sar</taxon>
        <taxon>Stramenopiles</taxon>
        <taxon>Ochrophyta</taxon>
        <taxon>Bacillariophyta</taxon>
        <taxon>Mediophyceae</taxon>
        <taxon>Lithodesmiophycidae</taxon>
        <taxon>Lithodesmiales</taxon>
        <taxon>Lithodesmiaceae</taxon>
        <taxon>Ditylum</taxon>
    </lineage>
</organism>
<protein>
    <recommendedName>
        <fullName evidence="6">Aldehyde dehydrogenase domain-containing protein</fullName>
    </recommendedName>
</protein>
<dbReference type="Gene3D" id="3.40.309.10">
    <property type="entry name" value="Aldehyde Dehydrogenase, Chain A, domain 2"/>
    <property type="match status" value="1"/>
</dbReference>
<dbReference type="PROSITE" id="PS00687">
    <property type="entry name" value="ALDEHYDE_DEHYDR_GLU"/>
    <property type="match status" value="1"/>
</dbReference>
<dbReference type="InterPro" id="IPR016163">
    <property type="entry name" value="Ald_DH_C"/>
</dbReference>
<dbReference type="InterPro" id="IPR015590">
    <property type="entry name" value="Aldehyde_DH_dom"/>
</dbReference>
<proteinExistence type="inferred from homology"/>
<evidence type="ECO:0000256" key="4">
    <source>
        <dbReference type="RuleBase" id="RU003345"/>
    </source>
</evidence>
<gene>
    <name evidence="7" type="ORF">DBRI00130_LOCUS43700</name>
</gene>
<dbReference type="PANTHER" id="PTHR11699">
    <property type="entry name" value="ALDEHYDE DEHYDROGENASE-RELATED"/>
    <property type="match status" value="1"/>
</dbReference>
<evidence type="ECO:0000313" key="7">
    <source>
        <dbReference type="EMBL" id="CAE4667911.1"/>
    </source>
</evidence>
<evidence type="ECO:0000256" key="5">
    <source>
        <dbReference type="SAM" id="MobiDB-lite"/>
    </source>
</evidence>
<accession>A0A7S4TB82</accession>
<dbReference type="EMBL" id="HBNS01060671">
    <property type="protein sequence ID" value="CAE4667911.1"/>
    <property type="molecule type" value="Transcribed_RNA"/>
</dbReference>
<name>A0A7S4TB82_9STRA</name>
<dbReference type="Pfam" id="PF00171">
    <property type="entry name" value="Aldedh"/>
    <property type="match status" value="1"/>
</dbReference>
<evidence type="ECO:0000256" key="1">
    <source>
        <dbReference type="ARBA" id="ARBA00009986"/>
    </source>
</evidence>
<feature type="region of interest" description="Disordered" evidence="5">
    <location>
        <begin position="1"/>
        <end position="23"/>
    </location>
</feature>
<dbReference type="GO" id="GO:0016620">
    <property type="term" value="F:oxidoreductase activity, acting on the aldehyde or oxo group of donors, NAD or NADP as acceptor"/>
    <property type="evidence" value="ECO:0007669"/>
    <property type="project" value="InterPro"/>
</dbReference>
<dbReference type="InterPro" id="IPR016161">
    <property type="entry name" value="Ald_DH/histidinol_DH"/>
</dbReference>
<dbReference type="NCBIfam" id="NF007497">
    <property type="entry name" value="PRK10090.1"/>
    <property type="match status" value="1"/>
</dbReference>
<dbReference type="PROSITE" id="PS00070">
    <property type="entry name" value="ALDEHYDE_DEHYDR_CYS"/>
    <property type="match status" value="1"/>
</dbReference>
<dbReference type="InterPro" id="IPR016160">
    <property type="entry name" value="Ald_DH_CS_CYS"/>
</dbReference>
<dbReference type="SUPFAM" id="SSF53720">
    <property type="entry name" value="ALDH-like"/>
    <property type="match status" value="1"/>
</dbReference>